<dbReference type="AlphaFoldDB" id="A0A9X1QN39"/>
<feature type="compositionally biased region" description="Acidic residues" evidence="1">
    <location>
        <begin position="97"/>
        <end position="117"/>
    </location>
</feature>
<reference evidence="3" key="1">
    <citation type="submission" date="2022-01" db="EMBL/GenBank/DDBJ databases">
        <authorList>
            <person name="Jo J.-H."/>
            <person name="Im W.-T."/>
        </authorList>
    </citation>
    <scope>NUCLEOTIDE SEQUENCE</scope>
    <source>
        <strain evidence="3">G124</strain>
    </source>
</reference>
<feature type="region of interest" description="Disordered" evidence="1">
    <location>
        <begin position="81"/>
        <end position="209"/>
    </location>
</feature>
<gene>
    <name evidence="3" type="ORF">LVY65_08255</name>
</gene>
<protein>
    <submittedName>
        <fullName evidence="3">DUF4167 domain-containing protein</fullName>
    </submittedName>
</protein>
<evidence type="ECO:0000313" key="3">
    <source>
        <dbReference type="EMBL" id="MCF2515057.1"/>
    </source>
</evidence>
<evidence type="ECO:0000313" key="4">
    <source>
        <dbReference type="Proteomes" id="UP001139410"/>
    </source>
</evidence>
<keyword evidence="4" id="KW-1185">Reference proteome</keyword>
<comment type="caution">
    <text evidence="3">The sequence shown here is derived from an EMBL/GenBank/DDBJ whole genome shotgun (WGS) entry which is preliminary data.</text>
</comment>
<proteinExistence type="predicted"/>
<organism evidence="3 4">
    <name type="scientific">Sphingomonas cremea</name>
    <dbReference type="NCBI Taxonomy" id="2904799"/>
    <lineage>
        <taxon>Bacteria</taxon>
        <taxon>Pseudomonadati</taxon>
        <taxon>Pseudomonadota</taxon>
        <taxon>Alphaproteobacteria</taxon>
        <taxon>Sphingomonadales</taxon>
        <taxon>Sphingomonadaceae</taxon>
        <taxon>Sphingomonas</taxon>
    </lineage>
</organism>
<dbReference type="RefSeq" id="WP_235067561.1">
    <property type="nucleotide sequence ID" value="NZ_JAKFGM010000002.1"/>
</dbReference>
<dbReference type="EMBL" id="JAKFGM010000002">
    <property type="protein sequence ID" value="MCF2515057.1"/>
    <property type="molecule type" value="Genomic_DNA"/>
</dbReference>
<feature type="region of interest" description="Disordered" evidence="1">
    <location>
        <begin position="1"/>
        <end position="40"/>
    </location>
</feature>
<evidence type="ECO:0000256" key="1">
    <source>
        <dbReference type="SAM" id="MobiDB-lite"/>
    </source>
</evidence>
<dbReference type="Proteomes" id="UP001139410">
    <property type="component" value="Unassembled WGS sequence"/>
</dbReference>
<sequence>MINNRQGGRRRGRGGQRPQGMTGNSGGNRQDNRQRGNAAQLLEKYKSLARDSQLAGDRVQTEYYLQYADHYFRVLEDSRSRFEQQEAQRRPRHDDGYEADGDEEMTVEAESDEEEGEVEARQRPRRDRGRDRFERDDRTDRPDRGDRQARANGARRDEEPEGEERISLGVLPPAIGASVPEAEDEAPKPRRRTRKPRVDDDGNEIAPAA</sequence>
<feature type="domain" description="DUF4167" evidence="2">
    <location>
        <begin position="9"/>
        <end position="80"/>
    </location>
</feature>
<feature type="compositionally biased region" description="Basic and acidic residues" evidence="1">
    <location>
        <begin position="81"/>
        <end position="96"/>
    </location>
</feature>
<dbReference type="InterPro" id="IPR025430">
    <property type="entry name" value="DUF4167"/>
</dbReference>
<dbReference type="Pfam" id="PF13763">
    <property type="entry name" value="DUF4167"/>
    <property type="match status" value="1"/>
</dbReference>
<name>A0A9X1QN39_9SPHN</name>
<evidence type="ECO:0000259" key="2">
    <source>
        <dbReference type="Pfam" id="PF13763"/>
    </source>
</evidence>
<accession>A0A9X1QN39</accession>
<feature type="compositionally biased region" description="Basic and acidic residues" evidence="1">
    <location>
        <begin position="118"/>
        <end position="166"/>
    </location>
</feature>